<feature type="transmembrane region" description="Helical" evidence="8">
    <location>
        <begin position="57"/>
        <end position="79"/>
    </location>
</feature>
<keyword evidence="5 8" id="KW-0472">Membrane</keyword>
<dbReference type="PANTHER" id="PTHR11616:SF240">
    <property type="entry name" value="BLOATED TUBULES, ISOFORM B-RELATED"/>
    <property type="match status" value="1"/>
</dbReference>
<feature type="transmembrane region" description="Helical" evidence="8">
    <location>
        <begin position="369"/>
        <end position="390"/>
    </location>
</feature>
<dbReference type="PROSITE" id="PS00610">
    <property type="entry name" value="NA_NEUROTRAN_SYMP_1"/>
    <property type="match status" value="1"/>
</dbReference>
<feature type="compositionally biased region" description="Basic and acidic residues" evidence="7">
    <location>
        <begin position="651"/>
        <end position="662"/>
    </location>
</feature>
<dbReference type="InterPro" id="IPR037272">
    <property type="entry name" value="SNS_sf"/>
</dbReference>
<evidence type="ECO:0000256" key="7">
    <source>
        <dbReference type="SAM" id="MobiDB-lite"/>
    </source>
</evidence>
<feature type="transmembrane region" description="Helical" evidence="8">
    <location>
        <begin position="441"/>
        <end position="463"/>
    </location>
</feature>
<dbReference type="GO" id="GO:0035725">
    <property type="term" value="P:sodium ion transmembrane transport"/>
    <property type="evidence" value="ECO:0007669"/>
    <property type="project" value="TreeGrafter"/>
</dbReference>
<evidence type="ECO:0000256" key="3">
    <source>
        <dbReference type="ARBA" id="ARBA00022692"/>
    </source>
</evidence>
<evidence type="ECO:0000256" key="4">
    <source>
        <dbReference type="ARBA" id="ARBA00022989"/>
    </source>
</evidence>
<keyword evidence="2 6" id="KW-0813">Transport</keyword>
<keyword evidence="6" id="KW-0769">Symport</keyword>
<dbReference type="SUPFAM" id="SSF161070">
    <property type="entry name" value="SNF-like"/>
    <property type="match status" value="1"/>
</dbReference>
<sequence>MTGFQSKLEEGIEARKKGRPEWPSRTSFLLAAIGSAVGLGNIWRFPFLTYKHGGGVFLIPYLLCLVVIGFPVLLLELSLGLKFRAGDVEAFGGIHRRLRGIGISSVVAGFVIVSYYANIIAWSCVYLVSSFISPLPWTAMAQGVSQTCDLSQALSSEENFLYNAVLHLGDAKQLQAASSSIMSGWVYGGLVFIFIITYFCIWKGVRSAGRVVYFTATAPVVVLIILFGYNISLKGAGDGVKAYIGTWDFSSLDSPDIWTDAAGQIFFTLSVSMGIMTAYGSYVNPKSDLVMDHAIITGTNSLISIFAGFVVYAVLGNVVHEFATKCDIFQHQALRLQAVQKVYSSQSISLAFIAYPRGLANFPDGVSNLMGVLFFFTLINLGIDSLFSMVEGVTTVIGDTARFRHYKRSSISIVACGLAFLASTLFATDLGLYLLDSFDHFILTYGLQLVGMMQCVAAGWVYGHEDSKARVGVMATYFYSGGYIVACCLGVLLCGALVNVKRPTYLALAFGIPVAAVVFAAAATASFLVRKDKQQDVKGFAGSILFCGTEKLRDSVNENARVVPLTPVWDVMVKYACPPVLLGLLVVGIITDAKAGGYEGYPRWLQAVSSLLLVAILMAFVVNLFLPSWWEMAAEDYKYAESNSTDSNEELEAKDLKEPAVV</sequence>
<dbReference type="InterPro" id="IPR000175">
    <property type="entry name" value="Na/ntran_symport"/>
</dbReference>
<feature type="transmembrane region" description="Helical" evidence="8">
    <location>
        <begin position="571"/>
        <end position="591"/>
    </location>
</feature>
<feature type="transmembrane region" description="Helical" evidence="8">
    <location>
        <begin position="211"/>
        <end position="231"/>
    </location>
</feature>
<evidence type="ECO:0000313" key="9">
    <source>
        <dbReference type="EMBL" id="JAC67238.1"/>
    </source>
</evidence>
<feature type="transmembrane region" description="Helical" evidence="8">
    <location>
        <begin position="411"/>
        <end position="435"/>
    </location>
</feature>
<evidence type="ECO:0000256" key="8">
    <source>
        <dbReference type="SAM" id="Phobius"/>
    </source>
</evidence>
<feature type="transmembrane region" description="Helical" evidence="8">
    <location>
        <begin position="184"/>
        <end position="202"/>
    </location>
</feature>
<dbReference type="EMBL" id="GBEZ01019302">
    <property type="protein sequence ID" value="JAC67238.1"/>
    <property type="molecule type" value="Transcribed_RNA"/>
</dbReference>
<gene>
    <name evidence="9" type="primary">SLC6A1</name>
    <name evidence="9" type="ORF">TSPGSL018_11647</name>
</gene>
<dbReference type="PRINTS" id="PR00176">
    <property type="entry name" value="NANEUSMPORT"/>
</dbReference>
<dbReference type="PANTHER" id="PTHR11616">
    <property type="entry name" value="SODIUM/CHLORIDE DEPENDENT TRANSPORTER"/>
    <property type="match status" value="1"/>
</dbReference>
<protein>
    <recommendedName>
        <fullName evidence="6">Transporter</fullName>
    </recommendedName>
</protein>
<comment type="subcellular location">
    <subcellularLocation>
        <location evidence="1">Membrane</location>
        <topology evidence="1">Multi-pass membrane protein</topology>
    </subcellularLocation>
</comment>
<evidence type="ECO:0000256" key="6">
    <source>
        <dbReference type="RuleBase" id="RU003732"/>
    </source>
</evidence>
<keyword evidence="3 6" id="KW-0812">Transmembrane</keyword>
<reference evidence="9" key="1">
    <citation type="submission" date="2014-05" db="EMBL/GenBank/DDBJ databases">
        <title>The transcriptome of the halophilic microalga Tetraselmis sp. GSL018 isolated from the Great Salt Lake, Utah.</title>
        <authorList>
            <person name="Jinkerson R.E."/>
            <person name="D'Adamo S."/>
            <person name="Posewitz M.C."/>
        </authorList>
    </citation>
    <scope>NUCLEOTIDE SEQUENCE</scope>
    <source>
        <strain evidence="9">GSL018</strain>
    </source>
</reference>
<dbReference type="AlphaFoldDB" id="A0A061R5H9"/>
<dbReference type="Pfam" id="PF00209">
    <property type="entry name" value="SNF"/>
    <property type="match status" value="1"/>
</dbReference>
<feature type="transmembrane region" description="Helical" evidence="8">
    <location>
        <begin position="603"/>
        <end position="626"/>
    </location>
</feature>
<keyword evidence="4 8" id="KW-1133">Transmembrane helix</keyword>
<evidence type="ECO:0000256" key="5">
    <source>
        <dbReference type="ARBA" id="ARBA00023136"/>
    </source>
</evidence>
<feature type="transmembrane region" description="Helical" evidence="8">
    <location>
        <begin position="504"/>
        <end position="529"/>
    </location>
</feature>
<dbReference type="GO" id="GO:0015293">
    <property type="term" value="F:symporter activity"/>
    <property type="evidence" value="ECO:0007669"/>
    <property type="project" value="UniProtKB-KW"/>
</dbReference>
<proteinExistence type="inferred from homology"/>
<feature type="transmembrane region" description="Helical" evidence="8">
    <location>
        <begin position="100"/>
        <end position="128"/>
    </location>
</feature>
<name>A0A061R5H9_9CHLO</name>
<feature type="transmembrane region" description="Helical" evidence="8">
    <location>
        <begin position="26"/>
        <end position="45"/>
    </location>
</feature>
<comment type="similarity">
    <text evidence="6">Belongs to the sodium:neurotransmitter symporter (SNF) (TC 2.A.22) family.</text>
</comment>
<feature type="region of interest" description="Disordered" evidence="7">
    <location>
        <begin position="643"/>
        <end position="662"/>
    </location>
</feature>
<dbReference type="PROSITE" id="PS50267">
    <property type="entry name" value="NA_NEUROTRAN_SYMP_3"/>
    <property type="match status" value="1"/>
</dbReference>
<feature type="transmembrane region" description="Helical" evidence="8">
    <location>
        <begin position="294"/>
        <end position="315"/>
    </location>
</feature>
<accession>A0A061R5H9</accession>
<evidence type="ECO:0000256" key="2">
    <source>
        <dbReference type="ARBA" id="ARBA00022448"/>
    </source>
</evidence>
<dbReference type="GO" id="GO:0005886">
    <property type="term" value="C:plasma membrane"/>
    <property type="evidence" value="ECO:0007669"/>
    <property type="project" value="TreeGrafter"/>
</dbReference>
<feature type="transmembrane region" description="Helical" evidence="8">
    <location>
        <begin position="261"/>
        <end position="282"/>
    </location>
</feature>
<organism evidence="9">
    <name type="scientific">Tetraselmis sp. GSL018</name>
    <dbReference type="NCBI Taxonomy" id="582737"/>
    <lineage>
        <taxon>Eukaryota</taxon>
        <taxon>Viridiplantae</taxon>
        <taxon>Chlorophyta</taxon>
        <taxon>core chlorophytes</taxon>
        <taxon>Chlorodendrophyceae</taxon>
        <taxon>Chlorodendrales</taxon>
        <taxon>Chlorodendraceae</taxon>
        <taxon>Tetraselmis</taxon>
    </lineage>
</organism>
<evidence type="ECO:0000256" key="1">
    <source>
        <dbReference type="ARBA" id="ARBA00004141"/>
    </source>
</evidence>
<feature type="transmembrane region" description="Helical" evidence="8">
    <location>
        <begin position="475"/>
        <end position="498"/>
    </location>
</feature>